<protein>
    <submittedName>
        <fullName evidence="2">Uncharacterized protein</fullName>
    </submittedName>
</protein>
<reference evidence="2" key="1">
    <citation type="journal article" date="2022" name="bioRxiv">
        <title>Sequencing and chromosome-scale assembly of the giantPleurodeles waltlgenome.</title>
        <authorList>
            <person name="Brown T."/>
            <person name="Elewa A."/>
            <person name="Iarovenko S."/>
            <person name="Subramanian E."/>
            <person name="Araus A.J."/>
            <person name="Petzold A."/>
            <person name="Susuki M."/>
            <person name="Suzuki K.-i.T."/>
            <person name="Hayashi T."/>
            <person name="Toyoda A."/>
            <person name="Oliveira C."/>
            <person name="Osipova E."/>
            <person name="Leigh N.D."/>
            <person name="Simon A."/>
            <person name="Yun M.H."/>
        </authorList>
    </citation>
    <scope>NUCLEOTIDE SEQUENCE</scope>
    <source>
        <strain evidence="2">20211129_DDA</strain>
        <tissue evidence="2">Liver</tissue>
    </source>
</reference>
<organism evidence="2 3">
    <name type="scientific">Pleurodeles waltl</name>
    <name type="common">Iberian ribbed newt</name>
    <dbReference type="NCBI Taxonomy" id="8319"/>
    <lineage>
        <taxon>Eukaryota</taxon>
        <taxon>Metazoa</taxon>
        <taxon>Chordata</taxon>
        <taxon>Craniata</taxon>
        <taxon>Vertebrata</taxon>
        <taxon>Euteleostomi</taxon>
        <taxon>Amphibia</taxon>
        <taxon>Batrachia</taxon>
        <taxon>Caudata</taxon>
        <taxon>Salamandroidea</taxon>
        <taxon>Salamandridae</taxon>
        <taxon>Pleurodelinae</taxon>
        <taxon>Pleurodeles</taxon>
    </lineage>
</organism>
<evidence type="ECO:0000313" key="2">
    <source>
        <dbReference type="EMBL" id="KAJ1132046.1"/>
    </source>
</evidence>
<accession>A0AAV7PVD3</accession>
<evidence type="ECO:0000313" key="3">
    <source>
        <dbReference type="Proteomes" id="UP001066276"/>
    </source>
</evidence>
<evidence type="ECO:0000256" key="1">
    <source>
        <dbReference type="SAM" id="MobiDB-lite"/>
    </source>
</evidence>
<gene>
    <name evidence="2" type="ORF">NDU88_010376</name>
</gene>
<dbReference type="EMBL" id="JANPWB010000011">
    <property type="protein sequence ID" value="KAJ1132046.1"/>
    <property type="molecule type" value="Genomic_DNA"/>
</dbReference>
<comment type="caution">
    <text evidence="2">The sequence shown here is derived from an EMBL/GenBank/DDBJ whole genome shotgun (WGS) entry which is preliminary data.</text>
</comment>
<dbReference type="AlphaFoldDB" id="A0AAV7PVD3"/>
<dbReference type="Proteomes" id="UP001066276">
    <property type="component" value="Chromosome 7"/>
</dbReference>
<name>A0AAV7PVD3_PLEWA</name>
<proteinExistence type="predicted"/>
<keyword evidence="3" id="KW-1185">Reference proteome</keyword>
<feature type="region of interest" description="Disordered" evidence="1">
    <location>
        <begin position="113"/>
        <end position="138"/>
    </location>
</feature>
<sequence>MQCFGCASPVAYRITNFQPLSPMECQDSDRPTRSSPCSRSPCQGLSRWSELTTFGPHCSYSHRLRCRSVWPSLVDAISTCLQERASSLQSAAAVNSHSSASLFLLHPSAARTGLASRSHSDPGGSGKPEDAAGHVPAG</sequence>